<dbReference type="Pfam" id="PF04969">
    <property type="entry name" value="CS"/>
    <property type="match status" value="1"/>
</dbReference>
<dbReference type="STRING" id="164328.H3HD16"/>
<name>H3HD16_PHYRM</name>
<accession>H3HD16</accession>
<dbReference type="EMBL" id="DS566045">
    <property type="status" value="NOT_ANNOTATED_CDS"/>
    <property type="molecule type" value="Genomic_DNA"/>
</dbReference>
<organism evidence="3 4">
    <name type="scientific">Phytophthora ramorum</name>
    <name type="common">Sudden oak death agent</name>
    <dbReference type="NCBI Taxonomy" id="164328"/>
    <lineage>
        <taxon>Eukaryota</taxon>
        <taxon>Sar</taxon>
        <taxon>Stramenopiles</taxon>
        <taxon>Oomycota</taxon>
        <taxon>Peronosporomycetes</taxon>
        <taxon>Peronosporales</taxon>
        <taxon>Peronosporaceae</taxon>
        <taxon>Phytophthora</taxon>
    </lineage>
</organism>
<dbReference type="CDD" id="cd06467">
    <property type="entry name" value="p23_NUDC_like"/>
    <property type="match status" value="1"/>
</dbReference>
<dbReference type="FunCoup" id="H3HD16">
    <property type="interactions" value="78"/>
</dbReference>
<dbReference type="InterPro" id="IPR007052">
    <property type="entry name" value="CS_dom"/>
</dbReference>
<dbReference type="VEuPathDB" id="FungiDB:KRP22_9428"/>
<dbReference type="VEuPathDB" id="FungiDB:KRP23_8949"/>
<dbReference type="EnsemblProtists" id="Phyra95703">
    <property type="protein sequence ID" value="Phyra95703"/>
    <property type="gene ID" value="Phyra95703"/>
</dbReference>
<evidence type="ECO:0000256" key="1">
    <source>
        <dbReference type="SAM" id="MobiDB-lite"/>
    </source>
</evidence>
<dbReference type="PANTHER" id="PTHR12356">
    <property type="entry name" value="NUCLEAR MOVEMENT PROTEIN NUDC"/>
    <property type="match status" value="1"/>
</dbReference>
<dbReference type="PANTHER" id="PTHR12356:SF17">
    <property type="entry name" value="CS DOMAIN-CONTAINING PROTEIN"/>
    <property type="match status" value="1"/>
</dbReference>
<evidence type="ECO:0000313" key="4">
    <source>
        <dbReference type="Proteomes" id="UP000005238"/>
    </source>
</evidence>
<feature type="region of interest" description="Disordered" evidence="1">
    <location>
        <begin position="1"/>
        <end position="48"/>
    </location>
</feature>
<protein>
    <recommendedName>
        <fullName evidence="2">CS domain-containing protein</fullName>
    </recommendedName>
</protein>
<proteinExistence type="predicted"/>
<dbReference type="OMA" id="RQKEMGG"/>
<dbReference type="Proteomes" id="UP000005238">
    <property type="component" value="Unassembled WGS sequence"/>
</dbReference>
<dbReference type="InParanoid" id="H3HD16"/>
<dbReference type="Gene3D" id="2.60.40.790">
    <property type="match status" value="1"/>
</dbReference>
<evidence type="ECO:0000259" key="2">
    <source>
        <dbReference type="PROSITE" id="PS51203"/>
    </source>
</evidence>
<feature type="domain" description="CS" evidence="2">
    <location>
        <begin position="44"/>
        <end position="134"/>
    </location>
</feature>
<sequence>MKSLDGGSSKQEDKAPVAATTVRTEEPKPQLTEQGKQVPVGNGGATPTYTWTQTLEDVSIQMELAQGTRAKDLNCRIESTKLRVALKSDPDKPLLEGEFPEKIRADESIWSLESNHTLNVSLEKIKPTWWASALKGGPEIDTSQVDSRRNIQEYDEATQGAIRKAVYDQRQQQLHGEVALTPEEQMLQGAKDLPGSPFLSST</sequence>
<dbReference type="GO" id="GO:0006457">
    <property type="term" value="P:protein folding"/>
    <property type="evidence" value="ECO:0000318"/>
    <property type="project" value="GO_Central"/>
</dbReference>
<dbReference type="AlphaFoldDB" id="H3HD16"/>
<reference evidence="4" key="1">
    <citation type="journal article" date="2006" name="Science">
        <title>Phytophthora genome sequences uncover evolutionary origins and mechanisms of pathogenesis.</title>
        <authorList>
            <person name="Tyler B.M."/>
            <person name="Tripathy S."/>
            <person name="Zhang X."/>
            <person name="Dehal P."/>
            <person name="Jiang R.H."/>
            <person name="Aerts A."/>
            <person name="Arredondo F.D."/>
            <person name="Baxter L."/>
            <person name="Bensasson D."/>
            <person name="Beynon J.L."/>
            <person name="Chapman J."/>
            <person name="Damasceno C.M."/>
            <person name="Dorrance A.E."/>
            <person name="Dou D."/>
            <person name="Dickerman A.W."/>
            <person name="Dubchak I.L."/>
            <person name="Garbelotto M."/>
            <person name="Gijzen M."/>
            <person name="Gordon S.G."/>
            <person name="Govers F."/>
            <person name="Grunwald N.J."/>
            <person name="Huang W."/>
            <person name="Ivors K.L."/>
            <person name="Jones R.W."/>
            <person name="Kamoun S."/>
            <person name="Krampis K."/>
            <person name="Lamour K.H."/>
            <person name="Lee M.K."/>
            <person name="McDonald W.H."/>
            <person name="Medina M."/>
            <person name="Meijer H.J."/>
            <person name="Nordberg E.K."/>
            <person name="Maclean D.J."/>
            <person name="Ospina-Giraldo M.D."/>
            <person name="Morris P.F."/>
            <person name="Phuntumart V."/>
            <person name="Putnam N.H."/>
            <person name="Rash S."/>
            <person name="Rose J.K."/>
            <person name="Sakihama Y."/>
            <person name="Salamov A.A."/>
            <person name="Savidor A."/>
            <person name="Scheuring C.F."/>
            <person name="Smith B.M."/>
            <person name="Sobral B.W."/>
            <person name="Terry A."/>
            <person name="Torto-Alalibo T.A."/>
            <person name="Win J."/>
            <person name="Xu Z."/>
            <person name="Zhang H."/>
            <person name="Grigoriev I.V."/>
            <person name="Rokhsar D.S."/>
            <person name="Boore J.L."/>
        </authorList>
    </citation>
    <scope>NUCLEOTIDE SEQUENCE [LARGE SCALE GENOMIC DNA]</scope>
    <source>
        <strain evidence="4">Pr102</strain>
    </source>
</reference>
<evidence type="ECO:0000313" key="3">
    <source>
        <dbReference type="EnsemblProtists" id="Phyra95703"/>
    </source>
</evidence>
<feature type="region of interest" description="Disordered" evidence="1">
    <location>
        <begin position="174"/>
        <end position="202"/>
    </location>
</feature>
<dbReference type="eggNOG" id="KOG2265">
    <property type="taxonomic scope" value="Eukaryota"/>
</dbReference>
<dbReference type="InterPro" id="IPR037898">
    <property type="entry name" value="NudC_fam"/>
</dbReference>
<dbReference type="HOGENOM" id="CLU_047332_2_3_1"/>
<dbReference type="PROSITE" id="PS51203">
    <property type="entry name" value="CS"/>
    <property type="match status" value="1"/>
</dbReference>
<reference evidence="3" key="2">
    <citation type="submission" date="2015-06" db="UniProtKB">
        <authorList>
            <consortium name="EnsemblProtists"/>
        </authorList>
    </citation>
    <scope>IDENTIFICATION</scope>
    <source>
        <strain evidence="3">Pr102</strain>
    </source>
</reference>
<dbReference type="InterPro" id="IPR008978">
    <property type="entry name" value="HSP20-like_chaperone"/>
</dbReference>
<dbReference type="GO" id="GO:0005737">
    <property type="term" value="C:cytoplasm"/>
    <property type="evidence" value="ECO:0000318"/>
    <property type="project" value="GO_Central"/>
</dbReference>
<dbReference type="GO" id="GO:0051082">
    <property type="term" value="F:unfolded protein binding"/>
    <property type="evidence" value="ECO:0000318"/>
    <property type="project" value="GO_Central"/>
</dbReference>
<keyword evidence="4" id="KW-1185">Reference proteome</keyword>
<dbReference type="SUPFAM" id="SSF49764">
    <property type="entry name" value="HSP20-like chaperones"/>
    <property type="match status" value="1"/>
</dbReference>